<evidence type="ECO:0000313" key="1">
    <source>
        <dbReference type="EMBL" id="CAF4173821.1"/>
    </source>
</evidence>
<sequence>MSLIYKTIDVLSSSDYSQNSTVGIIIDQFKISDKLPKQFEE</sequence>
<feature type="non-terminal residue" evidence="1">
    <location>
        <position position="41"/>
    </location>
</feature>
<dbReference type="AlphaFoldDB" id="A0A819ZH42"/>
<reference evidence="1" key="1">
    <citation type="submission" date="2021-02" db="EMBL/GenBank/DDBJ databases">
        <authorList>
            <person name="Nowell W R."/>
        </authorList>
    </citation>
    <scope>NUCLEOTIDE SEQUENCE</scope>
</reference>
<organism evidence="1 2">
    <name type="scientific">Adineta steineri</name>
    <dbReference type="NCBI Taxonomy" id="433720"/>
    <lineage>
        <taxon>Eukaryota</taxon>
        <taxon>Metazoa</taxon>
        <taxon>Spiralia</taxon>
        <taxon>Gnathifera</taxon>
        <taxon>Rotifera</taxon>
        <taxon>Eurotatoria</taxon>
        <taxon>Bdelloidea</taxon>
        <taxon>Adinetida</taxon>
        <taxon>Adinetidae</taxon>
        <taxon>Adineta</taxon>
    </lineage>
</organism>
<dbReference type="EMBL" id="CAJOBB010006932">
    <property type="protein sequence ID" value="CAF4173821.1"/>
    <property type="molecule type" value="Genomic_DNA"/>
</dbReference>
<accession>A0A819ZH42</accession>
<name>A0A819ZH42_9BILA</name>
<dbReference type="Proteomes" id="UP000663868">
    <property type="component" value="Unassembled WGS sequence"/>
</dbReference>
<evidence type="ECO:0000313" key="2">
    <source>
        <dbReference type="Proteomes" id="UP000663868"/>
    </source>
</evidence>
<proteinExistence type="predicted"/>
<protein>
    <submittedName>
        <fullName evidence="1">Uncharacterized protein</fullName>
    </submittedName>
</protein>
<gene>
    <name evidence="1" type="ORF">KXQ929_LOCUS38550</name>
</gene>
<comment type="caution">
    <text evidence="1">The sequence shown here is derived from an EMBL/GenBank/DDBJ whole genome shotgun (WGS) entry which is preliminary data.</text>
</comment>